<comment type="subunit">
    <text evidence="9">Part of the signal recognition particle protein translocation system, which is composed of SRP and FtsY.</text>
</comment>
<dbReference type="InterPro" id="IPR036891">
    <property type="entry name" value="Signal_recog_part_SRP54_M_sf"/>
</dbReference>
<sequence>MMFEGLSEKFQNVFAGMRKKGKLDESDIKAANREIKLALLEADVNFKVVKSFTKSVSERAKGEEVLKSLTPGQQYVKVVNEEMVKMLGGEDQKLEISKDKMNIFMMIGLQGAGKTTTAAKIANLLRKEASLKPLLVAADVYRPAAIEQLKVLGKELDIPVYSDETNQDPVKIAEEAKQIAEDKGYNLVIIDTAGRLQIDETLMQELSDIDQAIQPTEKLLVVDGMTGQESVNVSKTFDEKLGITGVVLTKLDGDTRGGAALSVAYTTQKPIVFIGTGEKLSDIESFHPDRMASRILGMGDVLSLIDKAQGMVDEEEARLMEQKIRNASFDLNDFLDQLHQLQKMGSISSLLEMMPGMNKKALAGLDMAATEKQMSRTEAIIFSMTPEEREKPDIINGSRRKRIANGSGTSVADVNRLLKGFEQSRKMMKQMGNMGKKKRGRMKLPFM</sequence>
<feature type="domain" description="SRP54-type proteins GTP-binding" evidence="10">
    <location>
        <begin position="270"/>
        <end position="283"/>
    </location>
</feature>
<evidence type="ECO:0000313" key="11">
    <source>
        <dbReference type="EMBL" id="MQM72782.1"/>
    </source>
</evidence>
<dbReference type="EMBL" id="VOGB01000004">
    <property type="protein sequence ID" value="MQM72782.1"/>
    <property type="molecule type" value="Genomic_DNA"/>
</dbReference>
<keyword evidence="3 9" id="KW-0378">Hydrolase</keyword>
<dbReference type="GO" id="GO:0006614">
    <property type="term" value="P:SRP-dependent cotranslational protein targeting to membrane"/>
    <property type="evidence" value="ECO:0007669"/>
    <property type="project" value="InterPro"/>
</dbReference>
<dbReference type="GO" id="GO:0003924">
    <property type="term" value="F:GTPase activity"/>
    <property type="evidence" value="ECO:0007669"/>
    <property type="project" value="UniProtKB-UniRule"/>
</dbReference>
<evidence type="ECO:0000256" key="9">
    <source>
        <dbReference type="HAMAP-Rule" id="MF_00306"/>
    </source>
</evidence>
<comment type="caution">
    <text evidence="11">The sequence shown here is derived from an EMBL/GenBank/DDBJ whole genome shotgun (WGS) entry which is preliminary data.</text>
</comment>
<dbReference type="Gene3D" id="1.20.120.140">
    <property type="entry name" value="Signal recognition particle SRP54, nucleotide-binding domain"/>
    <property type="match status" value="1"/>
</dbReference>
<evidence type="ECO:0000256" key="7">
    <source>
        <dbReference type="ARBA" id="ARBA00023274"/>
    </source>
</evidence>
<comment type="subcellular location">
    <subcellularLocation>
        <location evidence="9">Cytoplasm</location>
    </subcellularLocation>
    <text evidence="9">The SRP-RNC complex is targeted to the cytoplasmic membrane.</text>
</comment>
<dbReference type="Pfam" id="PF02978">
    <property type="entry name" value="SRP_SPB"/>
    <property type="match status" value="1"/>
</dbReference>
<dbReference type="GO" id="GO:0048500">
    <property type="term" value="C:signal recognition particle"/>
    <property type="evidence" value="ECO:0007669"/>
    <property type="project" value="UniProtKB-UniRule"/>
</dbReference>
<dbReference type="AlphaFoldDB" id="A0A6L5GRS4"/>
<keyword evidence="12" id="KW-1185">Reference proteome</keyword>
<dbReference type="EC" id="3.6.5.4" evidence="9"/>
<dbReference type="InterPro" id="IPR042101">
    <property type="entry name" value="SRP54_N_sf"/>
</dbReference>
<evidence type="ECO:0000256" key="3">
    <source>
        <dbReference type="ARBA" id="ARBA00022801"/>
    </source>
</evidence>
<dbReference type="Gene3D" id="3.40.50.300">
    <property type="entry name" value="P-loop containing nucleotide triphosphate hydrolases"/>
    <property type="match status" value="1"/>
</dbReference>
<evidence type="ECO:0000313" key="12">
    <source>
        <dbReference type="Proteomes" id="UP000473648"/>
    </source>
</evidence>
<name>A0A6L5GRS4_9FIRM</name>
<dbReference type="GO" id="GO:0005525">
    <property type="term" value="F:GTP binding"/>
    <property type="evidence" value="ECO:0007669"/>
    <property type="project" value="UniProtKB-UniRule"/>
</dbReference>
<keyword evidence="6 9" id="KW-0733">Signal recognition particle</keyword>
<feature type="binding site" evidence="9">
    <location>
        <begin position="191"/>
        <end position="195"/>
    </location>
    <ligand>
        <name>GTP</name>
        <dbReference type="ChEBI" id="CHEBI:37565"/>
    </ligand>
</feature>
<dbReference type="PROSITE" id="PS00300">
    <property type="entry name" value="SRP54"/>
    <property type="match status" value="1"/>
</dbReference>
<dbReference type="GO" id="GO:0008312">
    <property type="term" value="F:7S RNA binding"/>
    <property type="evidence" value="ECO:0007669"/>
    <property type="project" value="InterPro"/>
</dbReference>
<dbReference type="InterPro" id="IPR013822">
    <property type="entry name" value="Signal_recog_particl_SRP54_hlx"/>
</dbReference>
<dbReference type="Proteomes" id="UP000473648">
    <property type="component" value="Unassembled WGS sequence"/>
</dbReference>
<evidence type="ECO:0000256" key="8">
    <source>
        <dbReference type="ARBA" id="ARBA00048027"/>
    </source>
</evidence>
<protein>
    <recommendedName>
        <fullName evidence="9">Signal recognition particle protein</fullName>
        <ecNumber evidence="9">3.6.5.4</ecNumber>
    </recommendedName>
    <alternativeName>
        <fullName evidence="9">Fifty-four homolog</fullName>
    </alternativeName>
</protein>
<evidence type="ECO:0000256" key="5">
    <source>
        <dbReference type="ARBA" id="ARBA00023134"/>
    </source>
</evidence>
<dbReference type="Gene3D" id="1.10.260.30">
    <property type="entry name" value="Signal recognition particle, SRP54 subunit, M-domain"/>
    <property type="match status" value="1"/>
</dbReference>
<keyword evidence="4 9" id="KW-0694">RNA-binding</keyword>
<dbReference type="SMART" id="SM00963">
    <property type="entry name" value="SRP54_N"/>
    <property type="match status" value="1"/>
</dbReference>
<accession>A0A6L5GRS4</accession>
<dbReference type="PANTHER" id="PTHR11564">
    <property type="entry name" value="SIGNAL RECOGNITION PARTICLE 54K PROTEIN SRP54"/>
    <property type="match status" value="1"/>
</dbReference>
<comment type="function">
    <text evidence="9">Involved in targeting and insertion of nascent membrane proteins into the cytoplasmic membrane. Binds to the hydrophobic signal sequence of the ribosome-nascent chain (RNC) as it emerges from the ribosomes. The SRP-RNC complex is then targeted to the cytoplasmic membrane where it interacts with the SRP receptor FtsY.</text>
</comment>
<organism evidence="11 12">
    <name type="scientific">Candidatus Pseudoramibacter fermentans</name>
    <dbReference type="NCBI Taxonomy" id="2594427"/>
    <lineage>
        <taxon>Bacteria</taxon>
        <taxon>Bacillati</taxon>
        <taxon>Bacillota</taxon>
        <taxon>Clostridia</taxon>
        <taxon>Eubacteriales</taxon>
        <taxon>Eubacteriaceae</taxon>
        <taxon>Pseudoramibacter</taxon>
    </lineage>
</organism>
<dbReference type="InterPro" id="IPR022941">
    <property type="entry name" value="SRP54"/>
</dbReference>
<evidence type="ECO:0000259" key="10">
    <source>
        <dbReference type="PROSITE" id="PS00300"/>
    </source>
</evidence>
<dbReference type="Pfam" id="PF02881">
    <property type="entry name" value="SRP54_N"/>
    <property type="match status" value="1"/>
</dbReference>
<gene>
    <name evidence="9" type="primary">ffh</name>
    <name evidence="11" type="ORF">FRC53_05045</name>
</gene>
<dbReference type="InterPro" id="IPR004125">
    <property type="entry name" value="Signal_recog_particle_SRP54_M"/>
</dbReference>
<proteinExistence type="inferred from homology"/>
<dbReference type="FunFam" id="3.40.50.300:FF:000022">
    <property type="entry name" value="Signal recognition particle 54 kDa subunit"/>
    <property type="match status" value="1"/>
</dbReference>
<dbReference type="InterPro" id="IPR000897">
    <property type="entry name" value="SRP54_GTPase_dom"/>
</dbReference>
<evidence type="ECO:0000256" key="6">
    <source>
        <dbReference type="ARBA" id="ARBA00023135"/>
    </source>
</evidence>
<keyword evidence="7 9" id="KW-0687">Ribonucleoprotein</keyword>
<feature type="binding site" evidence="9">
    <location>
        <begin position="108"/>
        <end position="115"/>
    </location>
    <ligand>
        <name>GTP</name>
        <dbReference type="ChEBI" id="CHEBI:37565"/>
    </ligand>
</feature>
<dbReference type="Pfam" id="PF00448">
    <property type="entry name" value="SRP54"/>
    <property type="match status" value="1"/>
</dbReference>
<evidence type="ECO:0000256" key="4">
    <source>
        <dbReference type="ARBA" id="ARBA00022884"/>
    </source>
</evidence>
<reference evidence="11" key="1">
    <citation type="journal article" date="2020" name="Appl. Environ. Microbiol.">
        <title>Medium-Chain Fatty Acid Synthesis by 'Candidatus Weimeria bifida' gen. nov., sp. nov., and 'Candidatus Pseudoramibacter fermentans' sp. nov.</title>
        <authorList>
            <person name="Scarborough M.J."/>
            <person name="Myers K.S."/>
            <person name="Donohue T.J."/>
            <person name="Noguera D.R."/>
        </authorList>
    </citation>
    <scope>NUCLEOTIDE SEQUENCE</scope>
    <source>
        <strain evidence="11">EUB1.1</strain>
    </source>
</reference>
<keyword evidence="2 9" id="KW-0547">Nucleotide-binding</keyword>
<keyword evidence="5 9" id="KW-0342">GTP-binding</keyword>
<comment type="similarity">
    <text evidence="1 9">Belongs to the GTP-binding SRP family. SRP54 subfamily.</text>
</comment>
<dbReference type="SMART" id="SM00382">
    <property type="entry name" value="AAA"/>
    <property type="match status" value="1"/>
</dbReference>
<dbReference type="SUPFAM" id="SSF47446">
    <property type="entry name" value="Signal peptide-binding domain"/>
    <property type="match status" value="1"/>
</dbReference>
<feature type="binding site" evidence="9">
    <location>
        <begin position="249"/>
        <end position="252"/>
    </location>
    <ligand>
        <name>GTP</name>
        <dbReference type="ChEBI" id="CHEBI:37565"/>
    </ligand>
</feature>
<dbReference type="SMART" id="SM00962">
    <property type="entry name" value="SRP54"/>
    <property type="match status" value="1"/>
</dbReference>
<dbReference type="SUPFAM" id="SSF52540">
    <property type="entry name" value="P-loop containing nucleoside triphosphate hydrolases"/>
    <property type="match status" value="1"/>
</dbReference>
<comment type="catalytic activity">
    <reaction evidence="8 9">
        <text>GTP + H2O = GDP + phosphate + H(+)</text>
        <dbReference type="Rhea" id="RHEA:19669"/>
        <dbReference type="ChEBI" id="CHEBI:15377"/>
        <dbReference type="ChEBI" id="CHEBI:15378"/>
        <dbReference type="ChEBI" id="CHEBI:37565"/>
        <dbReference type="ChEBI" id="CHEBI:43474"/>
        <dbReference type="ChEBI" id="CHEBI:58189"/>
        <dbReference type="EC" id="3.6.5.4"/>
    </reaction>
</comment>
<dbReference type="InterPro" id="IPR003593">
    <property type="entry name" value="AAA+_ATPase"/>
</dbReference>
<comment type="domain">
    <text evidence="9">Composed of three domains: the N-terminal N domain, which is responsible for interactions with the ribosome, the central G domain, which binds GTP, and the C-terminal M domain, which binds the RNA and the signal sequence of the RNC.</text>
</comment>
<evidence type="ECO:0000256" key="2">
    <source>
        <dbReference type="ARBA" id="ARBA00022741"/>
    </source>
</evidence>
<dbReference type="InterPro" id="IPR004780">
    <property type="entry name" value="SRP"/>
</dbReference>
<dbReference type="NCBIfam" id="TIGR00959">
    <property type="entry name" value="ffh"/>
    <property type="match status" value="1"/>
</dbReference>
<dbReference type="CDD" id="cd18539">
    <property type="entry name" value="SRP_G"/>
    <property type="match status" value="1"/>
</dbReference>
<keyword evidence="9" id="KW-0963">Cytoplasm</keyword>
<dbReference type="InterPro" id="IPR027417">
    <property type="entry name" value="P-loop_NTPase"/>
</dbReference>
<dbReference type="PANTHER" id="PTHR11564:SF5">
    <property type="entry name" value="SIGNAL RECOGNITION PARTICLE SUBUNIT SRP54"/>
    <property type="match status" value="1"/>
</dbReference>
<evidence type="ECO:0000256" key="1">
    <source>
        <dbReference type="ARBA" id="ARBA00005450"/>
    </source>
</evidence>
<dbReference type="HAMAP" id="MF_00306">
    <property type="entry name" value="SRP54"/>
    <property type="match status" value="1"/>
</dbReference>